<name>A0A2P2P9C8_RHIMU</name>
<dbReference type="EMBL" id="GGEC01070870">
    <property type="protein sequence ID" value="MBX51354.1"/>
    <property type="molecule type" value="Transcribed_RNA"/>
</dbReference>
<protein>
    <submittedName>
        <fullName evidence="1">Uncharacterized protein</fullName>
    </submittedName>
</protein>
<evidence type="ECO:0000313" key="1">
    <source>
        <dbReference type="EMBL" id="MBX51354.1"/>
    </source>
</evidence>
<sequence>MVPSVALVCVLDVYI</sequence>
<reference evidence="1" key="1">
    <citation type="submission" date="2018-02" db="EMBL/GenBank/DDBJ databases">
        <title>Rhizophora mucronata_Transcriptome.</title>
        <authorList>
            <person name="Meera S.P."/>
            <person name="Sreeshan A."/>
            <person name="Augustine A."/>
        </authorList>
    </citation>
    <scope>NUCLEOTIDE SEQUENCE</scope>
    <source>
        <tissue evidence="1">Leaf</tissue>
    </source>
</reference>
<proteinExistence type="predicted"/>
<accession>A0A2P2P9C8</accession>
<organism evidence="1">
    <name type="scientific">Rhizophora mucronata</name>
    <name type="common">Asiatic mangrove</name>
    <dbReference type="NCBI Taxonomy" id="61149"/>
    <lineage>
        <taxon>Eukaryota</taxon>
        <taxon>Viridiplantae</taxon>
        <taxon>Streptophyta</taxon>
        <taxon>Embryophyta</taxon>
        <taxon>Tracheophyta</taxon>
        <taxon>Spermatophyta</taxon>
        <taxon>Magnoliopsida</taxon>
        <taxon>eudicotyledons</taxon>
        <taxon>Gunneridae</taxon>
        <taxon>Pentapetalae</taxon>
        <taxon>rosids</taxon>
        <taxon>fabids</taxon>
        <taxon>Malpighiales</taxon>
        <taxon>Rhizophoraceae</taxon>
        <taxon>Rhizophora</taxon>
    </lineage>
</organism>